<dbReference type="AlphaFoldDB" id="A0A074M900"/>
<dbReference type="InterPro" id="IPR013656">
    <property type="entry name" value="PAS_4"/>
</dbReference>
<dbReference type="InterPro" id="IPR001054">
    <property type="entry name" value="A/G_cyclase"/>
</dbReference>
<dbReference type="eggNOG" id="COG2114">
    <property type="taxonomic scope" value="Bacteria"/>
</dbReference>
<accession>A0A074M900</accession>
<dbReference type="PANTHER" id="PTHR43081">
    <property type="entry name" value="ADENYLATE CYCLASE, TERMINAL-DIFFERENTIATION SPECIFIC-RELATED"/>
    <property type="match status" value="1"/>
</dbReference>
<dbReference type="InterPro" id="IPR003018">
    <property type="entry name" value="GAF"/>
</dbReference>
<dbReference type="Pfam" id="PF00211">
    <property type="entry name" value="Guanylate_cyc"/>
    <property type="match status" value="1"/>
</dbReference>
<organism evidence="2 3">
    <name type="scientific">Erythrobacter longus</name>
    <dbReference type="NCBI Taxonomy" id="1044"/>
    <lineage>
        <taxon>Bacteria</taxon>
        <taxon>Pseudomonadati</taxon>
        <taxon>Pseudomonadota</taxon>
        <taxon>Alphaproteobacteria</taxon>
        <taxon>Sphingomonadales</taxon>
        <taxon>Erythrobacteraceae</taxon>
        <taxon>Erythrobacter/Porphyrobacter group</taxon>
        <taxon>Erythrobacter</taxon>
    </lineage>
</organism>
<dbReference type="SMART" id="SM00044">
    <property type="entry name" value="CYCc"/>
    <property type="match status" value="1"/>
</dbReference>
<dbReference type="EMBL" id="JMIW01000006">
    <property type="protein sequence ID" value="KEO89235.1"/>
    <property type="molecule type" value="Genomic_DNA"/>
</dbReference>
<dbReference type="InterPro" id="IPR000014">
    <property type="entry name" value="PAS"/>
</dbReference>
<keyword evidence="3" id="KW-1185">Reference proteome</keyword>
<gene>
    <name evidence="2" type="ORF">EH31_14500</name>
</gene>
<dbReference type="CDD" id="cd07302">
    <property type="entry name" value="CHD"/>
    <property type="match status" value="1"/>
</dbReference>
<proteinExistence type="predicted"/>
<dbReference type="InterPro" id="IPR035965">
    <property type="entry name" value="PAS-like_dom_sf"/>
</dbReference>
<comment type="caution">
    <text evidence="2">The sequence shown here is derived from an EMBL/GenBank/DDBJ whole genome shotgun (WGS) entry which is preliminary data.</text>
</comment>
<dbReference type="OrthoDB" id="9789782at2"/>
<evidence type="ECO:0000259" key="1">
    <source>
        <dbReference type="PROSITE" id="PS50125"/>
    </source>
</evidence>
<evidence type="ECO:0000313" key="2">
    <source>
        <dbReference type="EMBL" id="KEO89235.1"/>
    </source>
</evidence>
<evidence type="ECO:0000313" key="3">
    <source>
        <dbReference type="Proteomes" id="UP000027647"/>
    </source>
</evidence>
<feature type="domain" description="Guanylate cyclase" evidence="1">
    <location>
        <begin position="508"/>
        <end position="640"/>
    </location>
</feature>
<dbReference type="NCBIfam" id="TIGR00229">
    <property type="entry name" value="sensory_box"/>
    <property type="match status" value="1"/>
</dbReference>
<dbReference type="InterPro" id="IPR050697">
    <property type="entry name" value="Adenylyl/Guanylyl_Cyclase_3/4"/>
</dbReference>
<dbReference type="SMART" id="SM00065">
    <property type="entry name" value="GAF"/>
    <property type="match status" value="2"/>
</dbReference>
<sequence>MNEMPTSMQAASSAPELSQEEQLKELQMILDVSRQVASMDTLDGVLDTLMSVAVKAVGADRGSLFLHDPATSELYSRIAQGMKRREIRIMDDIGIAGAAFHSGEGMIIHDAYADPRFNSDVDTETGFKTQSILACPVRNARGQIIGVAQALNKVDGEFTAQDLTVLGGITTQCAITLQSMQLVEQMEASRKREVEFLNIVSEMTSELELTTLLRRVMAEATAMLDAERSTLFINDEKTGELFSHVGEGLDSMEIRLPNTAGIAGSVFTNGEAINIPHAYTDLRFNPAFDKQSGFFTRSILCVPVINKAGETIGVTQVLNKRGGPFSEEDESRLKAFTAQIAIGLENAKLFADIQSMKNYNESMLQSMSNGVITFDEKGENRTCNQAGERILRALAGDLVGQSPQDILGEANAWLAETIAAVADTNTSQSLTDVELVFGGDTVSANVTVLPMQLGEDEALGTLCMIEDISDAKRAKSTLSRYMDPGVAAQMLSGGGEDEFLGGKDTTATVLFSDIRGFTTITENLGAQGTVALLNDYFELMVGCITDQGGMLDKFIGDAIMAAFGIPVGHEDDEDRGLRAGINMIASLREWNKTREAQGQMPVDMGLGLNTDRIVAGNIGSRKRMDYTMIGDGVNLAARLESACKQYSARILLSEYTVARLKGVYRLREIDKVVVKGKTEPVGVFECLDYHDDTTFPELQEVLGCFNEGVKLYRRQEWDRASGFFAKALAANPEDKLSQTYIDRCELMKASPPGDEWDGVWVMTSK</sequence>
<dbReference type="GO" id="GO:0035556">
    <property type="term" value="P:intracellular signal transduction"/>
    <property type="evidence" value="ECO:0007669"/>
    <property type="project" value="InterPro"/>
</dbReference>
<dbReference type="Pfam" id="PF08448">
    <property type="entry name" value="PAS_4"/>
    <property type="match status" value="1"/>
</dbReference>
<dbReference type="GO" id="GO:0009190">
    <property type="term" value="P:cyclic nucleotide biosynthetic process"/>
    <property type="evidence" value="ECO:0007669"/>
    <property type="project" value="InterPro"/>
</dbReference>
<dbReference type="STRING" id="1044.EH31_14500"/>
<dbReference type="Gene3D" id="3.30.450.20">
    <property type="entry name" value="PAS domain"/>
    <property type="match status" value="1"/>
</dbReference>
<dbReference type="PROSITE" id="PS50125">
    <property type="entry name" value="GUANYLATE_CYCLASE_2"/>
    <property type="match status" value="1"/>
</dbReference>
<dbReference type="RefSeq" id="WP_081853413.1">
    <property type="nucleotide sequence ID" value="NZ_JMIW01000006.1"/>
</dbReference>
<dbReference type="InterPro" id="IPR029016">
    <property type="entry name" value="GAF-like_dom_sf"/>
</dbReference>
<dbReference type="PANTHER" id="PTHR43081:SF1">
    <property type="entry name" value="ADENYLATE CYCLASE, TERMINAL-DIFFERENTIATION SPECIFIC"/>
    <property type="match status" value="1"/>
</dbReference>
<name>A0A074M900_ERYLO</name>
<dbReference type="Gene3D" id="3.30.70.1230">
    <property type="entry name" value="Nucleotide cyclase"/>
    <property type="match status" value="1"/>
</dbReference>
<reference evidence="2 3" key="1">
    <citation type="submission" date="2014-04" db="EMBL/GenBank/DDBJ databases">
        <title>A comprehensive comparison of genomes of Erythrobacter spp. strains.</title>
        <authorList>
            <person name="Zheng Q."/>
        </authorList>
    </citation>
    <scope>NUCLEOTIDE SEQUENCE [LARGE SCALE GENOMIC DNA]</scope>
    <source>
        <strain evidence="2 3">DSM 6997</strain>
    </source>
</reference>
<dbReference type="GO" id="GO:0004016">
    <property type="term" value="F:adenylate cyclase activity"/>
    <property type="evidence" value="ECO:0007669"/>
    <property type="project" value="UniProtKB-ARBA"/>
</dbReference>
<dbReference type="SUPFAM" id="SSF55073">
    <property type="entry name" value="Nucleotide cyclase"/>
    <property type="match status" value="1"/>
</dbReference>
<dbReference type="Proteomes" id="UP000027647">
    <property type="component" value="Unassembled WGS sequence"/>
</dbReference>
<protein>
    <submittedName>
        <fullName evidence="2">Guanylate cyclase</fullName>
    </submittedName>
</protein>
<dbReference type="SUPFAM" id="SSF55781">
    <property type="entry name" value="GAF domain-like"/>
    <property type="match status" value="2"/>
</dbReference>
<dbReference type="CDD" id="cd00130">
    <property type="entry name" value="PAS"/>
    <property type="match status" value="1"/>
</dbReference>
<dbReference type="Gene3D" id="3.30.450.40">
    <property type="match status" value="2"/>
</dbReference>
<dbReference type="Pfam" id="PF01590">
    <property type="entry name" value="GAF"/>
    <property type="match status" value="2"/>
</dbReference>
<dbReference type="SUPFAM" id="SSF55785">
    <property type="entry name" value="PYP-like sensor domain (PAS domain)"/>
    <property type="match status" value="1"/>
</dbReference>
<dbReference type="eggNOG" id="COG2203">
    <property type="taxonomic scope" value="Bacteria"/>
</dbReference>
<dbReference type="InterPro" id="IPR029787">
    <property type="entry name" value="Nucleotide_cyclase"/>
</dbReference>